<dbReference type="AlphaFoldDB" id="A0A1G5VT68"/>
<gene>
    <name evidence="6" type="ORF">SAMN02910343_00859</name>
</gene>
<evidence type="ECO:0000313" key="7">
    <source>
        <dbReference type="Proteomes" id="UP000199689"/>
    </source>
</evidence>
<accession>A0A1G5VT68</accession>
<evidence type="ECO:0000259" key="5">
    <source>
        <dbReference type="PROSITE" id="PS50860"/>
    </source>
</evidence>
<dbReference type="InterPro" id="IPR012947">
    <property type="entry name" value="tRNA_SAD"/>
</dbReference>
<protein>
    <submittedName>
        <fullName evidence="6">Alanyl-tRNA synthetase</fullName>
    </submittedName>
</protein>
<dbReference type="Gene3D" id="3.10.310.40">
    <property type="match status" value="1"/>
</dbReference>
<feature type="domain" description="Alanyl-transfer RNA synthetases family profile" evidence="5">
    <location>
        <begin position="1"/>
        <end position="238"/>
    </location>
</feature>
<evidence type="ECO:0000256" key="1">
    <source>
        <dbReference type="ARBA" id="ARBA00001947"/>
    </source>
</evidence>
<dbReference type="PROSITE" id="PS50860">
    <property type="entry name" value="AA_TRNA_LIGASE_II_ALA"/>
    <property type="match status" value="1"/>
</dbReference>
<dbReference type="STRING" id="209880.SAMN02910343_00859"/>
<dbReference type="PANTHER" id="PTHR43462">
    <property type="entry name" value="ALANYL-TRNA EDITING PROTEIN"/>
    <property type="match status" value="1"/>
</dbReference>
<dbReference type="Pfam" id="PF02272">
    <property type="entry name" value="DHHA1"/>
    <property type="match status" value="1"/>
</dbReference>
<dbReference type="Gene3D" id="3.30.980.10">
    <property type="entry name" value="Threonyl-trna Synthetase, Chain A, domain 2"/>
    <property type="match status" value="1"/>
</dbReference>
<dbReference type="Proteomes" id="UP000199689">
    <property type="component" value="Unassembled WGS sequence"/>
</dbReference>
<dbReference type="InterPro" id="IPR018163">
    <property type="entry name" value="Thr/Ala-tRNA-synth_IIc_edit"/>
</dbReference>
<evidence type="ECO:0000256" key="2">
    <source>
        <dbReference type="ARBA" id="ARBA00004496"/>
    </source>
</evidence>
<sequence>MEEMNELFYRDEYAREFDAEVISCQKGKKGYEVVLSDTAFYPEGGGQPADRGTLGQVNVLDVKRRNGEILHITDAPLEPGMTVHGVLDWERRFDHMQQHSGEHILSGLVHAQFGYDNVGFHMNDEVVTVDFNGPITWEEAMELEDKVNAYIWTDAESRELYPSEEELKAMDYRSKIELKGKVRLVEYPGADLCACCGTHVAHTGEIGLMKILSVSRHKDGVRMEMLFGGRAMKDYDRKHLLNTEFSCRLSAKPYETGEALQRVLDEMNAMKFRMQAMNERYYAMRATSIPVGEPVIFFNEPGMSMVEIRKFCDYLISKGKVKTAMIISPKDKESVNYVMGSADLNMRDVGKLLNEELHGRGGGRPEMVQGSFQAEAEAVEQAFRRAVKA</sequence>
<evidence type="ECO:0000313" key="6">
    <source>
        <dbReference type="EMBL" id="SDA49043.1"/>
    </source>
</evidence>
<dbReference type="EMBL" id="FMXA01000009">
    <property type="protein sequence ID" value="SDA49043.1"/>
    <property type="molecule type" value="Genomic_DNA"/>
</dbReference>
<comment type="cofactor">
    <cofactor evidence="1">
        <name>Zn(2+)</name>
        <dbReference type="ChEBI" id="CHEBI:29105"/>
    </cofactor>
</comment>
<dbReference type="GO" id="GO:0006419">
    <property type="term" value="P:alanyl-tRNA aminoacylation"/>
    <property type="evidence" value="ECO:0007669"/>
    <property type="project" value="InterPro"/>
</dbReference>
<dbReference type="InterPro" id="IPR009000">
    <property type="entry name" value="Transl_B-barrel_sf"/>
</dbReference>
<dbReference type="GO" id="GO:0004813">
    <property type="term" value="F:alanine-tRNA ligase activity"/>
    <property type="evidence" value="ECO:0007669"/>
    <property type="project" value="InterPro"/>
</dbReference>
<dbReference type="GO" id="GO:0002196">
    <property type="term" value="F:Ser-tRNA(Ala) deacylase activity"/>
    <property type="evidence" value="ECO:0007669"/>
    <property type="project" value="TreeGrafter"/>
</dbReference>
<proteinExistence type="predicted"/>
<dbReference type="InterPro" id="IPR018164">
    <property type="entry name" value="Ala-tRNA-synth_IIc_N"/>
</dbReference>
<dbReference type="InterPro" id="IPR018165">
    <property type="entry name" value="Ala-tRNA-synth_IIc_core"/>
</dbReference>
<dbReference type="GO" id="GO:0046872">
    <property type="term" value="F:metal ion binding"/>
    <property type="evidence" value="ECO:0007669"/>
    <property type="project" value="UniProtKB-KW"/>
</dbReference>
<dbReference type="RefSeq" id="WP_200779823.1">
    <property type="nucleotide sequence ID" value="NZ_FMXA01000009.1"/>
</dbReference>
<dbReference type="SUPFAM" id="SSF55186">
    <property type="entry name" value="ThrRS/AlaRS common domain"/>
    <property type="match status" value="1"/>
</dbReference>
<dbReference type="GO" id="GO:0005524">
    <property type="term" value="F:ATP binding"/>
    <property type="evidence" value="ECO:0007669"/>
    <property type="project" value="InterPro"/>
</dbReference>
<keyword evidence="3" id="KW-0479">Metal-binding</keyword>
<dbReference type="InterPro" id="IPR003156">
    <property type="entry name" value="DHHA1_dom"/>
</dbReference>
<evidence type="ECO:0000256" key="4">
    <source>
        <dbReference type="ARBA" id="ARBA00022833"/>
    </source>
</evidence>
<evidence type="ECO:0000256" key="3">
    <source>
        <dbReference type="ARBA" id="ARBA00022723"/>
    </source>
</evidence>
<reference evidence="6 7" key="1">
    <citation type="submission" date="2016-10" db="EMBL/GenBank/DDBJ databases">
        <authorList>
            <person name="de Groot N.N."/>
        </authorList>
    </citation>
    <scope>NUCLEOTIDE SEQUENCE [LARGE SCALE GENOMIC DNA]</scope>
    <source>
        <strain evidence="6 7">DSM 15230</strain>
    </source>
</reference>
<dbReference type="SUPFAM" id="SSF50447">
    <property type="entry name" value="Translation proteins"/>
    <property type="match status" value="1"/>
</dbReference>
<dbReference type="GO" id="GO:0005737">
    <property type="term" value="C:cytoplasm"/>
    <property type="evidence" value="ECO:0007669"/>
    <property type="project" value="UniProtKB-SubCell"/>
</dbReference>
<dbReference type="SMART" id="SM00863">
    <property type="entry name" value="tRNA_SAD"/>
    <property type="match status" value="1"/>
</dbReference>
<keyword evidence="7" id="KW-1185">Reference proteome</keyword>
<dbReference type="Pfam" id="PF07973">
    <property type="entry name" value="tRNA_SAD"/>
    <property type="match status" value="1"/>
</dbReference>
<comment type="subcellular location">
    <subcellularLocation>
        <location evidence="2">Cytoplasm</location>
    </subcellularLocation>
</comment>
<dbReference type="GO" id="GO:0003676">
    <property type="term" value="F:nucleic acid binding"/>
    <property type="evidence" value="ECO:0007669"/>
    <property type="project" value="InterPro"/>
</dbReference>
<keyword evidence="6" id="KW-0030">Aminoacyl-tRNA synthetase</keyword>
<dbReference type="PANTHER" id="PTHR43462:SF1">
    <property type="entry name" value="ALANYL-TRNA EDITING PROTEIN AARSD1"/>
    <property type="match status" value="1"/>
</dbReference>
<dbReference type="Gene3D" id="2.40.30.130">
    <property type="match status" value="1"/>
</dbReference>
<dbReference type="InterPro" id="IPR051335">
    <property type="entry name" value="Alanyl-tRNA_Editing_Enzymes"/>
</dbReference>
<keyword evidence="6" id="KW-0436">Ligase</keyword>
<keyword evidence="4" id="KW-0862">Zinc</keyword>
<name>A0A1G5VT68_9FIRM</name>
<organism evidence="6 7">
    <name type="scientific">Allisonella histaminiformans</name>
    <dbReference type="NCBI Taxonomy" id="209880"/>
    <lineage>
        <taxon>Bacteria</taxon>
        <taxon>Bacillati</taxon>
        <taxon>Bacillota</taxon>
        <taxon>Negativicutes</taxon>
        <taxon>Veillonellales</taxon>
        <taxon>Veillonellaceae</taxon>
        <taxon>Allisonella</taxon>
    </lineage>
</organism>
<dbReference type="GeneID" id="87755887"/>
<dbReference type="Pfam" id="PF01411">
    <property type="entry name" value="tRNA-synt_2c"/>
    <property type="match status" value="1"/>
</dbReference>